<organism evidence="2 3">
    <name type="scientific">Dovyalis caffra</name>
    <dbReference type="NCBI Taxonomy" id="77055"/>
    <lineage>
        <taxon>Eukaryota</taxon>
        <taxon>Viridiplantae</taxon>
        <taxon>Streptophyta</taxon>
        <taxon>Embryophyta</taxon>
        <taxon>Tracheophyta</taxon>
        <taxon>Spermatophyta</taxon>
        <taxon>Magnoliopsida</taxon>
        <taxon>eudicotyledons</taxon>
        <taxon>Gunneridae</taxon>
        <taxon>Pentapetalae</taxon>
        <taxon>rosids</taxon>
        <taxon>fabids</taxon>
        <taxon>Malpighiales</taxon>
        <taxon>Salicaceae</taxon>
        <taxon>Flacourtieae</taxon>
        <taxon>Dovyalis</taxon>
    </lineage>
</organism>
<accession>A0AAV1QY09</accession>
<feature type="region of interest" description="Disordered" evidence="1">
    <location>
        <begin position="1"/>
        <end position="36"/>
    </location>
</feature>
<reference evidence="2 3" key="1">
    <citation type="submission" date="2024-01" db="EMBL/GenBank/DDBJ databases">
        <authorList>
            <person name="Waweru B."/>
        </authorList>
    </citation>
    <scope>NUCLEOTIDE SEQUENCE [LARGE SCALE GENOMIC DNA]</scope>
</reference>
<feature type="compositionally biased region" description="Polar residues" evidence="1">
    <location>
        <begin position="75"/>
        <end position="92"/>
    </location>
</feature>
<gene>
    <name evidence="2" type="ORF">DCAF_LOCUS4265</name>
</gene>
<evidence type="ECO:0000256" key="1">
    <source>
        <dbReference type="SAM" id="MobiDB-lite"/>
    </source>
</evidence>
<evidence type="ECO:0000313" key="3">
    <source>
        <dbReference type="Proteomes" id="UP001314170"/>
    </source>
</evidence>
<comment type="caution">
    <text evidence="2">The sequence shown here is derived from an EMBL/GenBank/DDBJ whole genome shotgun (WGS) entry which is preliminary data.</text>
</comment>
<name>A0AAV1QY09_9ROSI</name>
<evidence type="ECO:0000313" key="2">
    <source>
        <dbReference type="EMBL" id="CAK7326563.1"/>
    </source>
</evidence>
<sequence>MEAKKRKREDDSKMNEKRVKEDGVPNGNQQEVEEEEVAVKYFEKTDRRRWMPVLETEDFKEVNDDLDREQEEGNSFDQNSGLDLNLDPNPNE</sequence>
<feature type="compositionally biased region" description="Basic and acidic residues" evidence="1">
    <location>
        <begin position="1"/>
        <end position="23"/>
    </location>
</feature>
<proteinExistence type="predicted"/>
<protein>
    <submittedName>
        <fullName evidence="2">Uncharacterized protein</fullName>
    </submittedName>
</protein>
<keyword evidence="3" id="KW-1185">Reference proteome</keyword>
<dbReference type="AlphaFoldDB" id="A0AAV1QY09"/>
<feature type="region of interest" description="Disordered" evidence="1">
    <location>
        <begin position="52"/>
        <end position="92"/>
    </location>
</feature>
<dbReference type="Proteomes" id="UP001314170">
    <property type="component" value="Unassembled WGS sequence"/>
</dbReference>
<dbReference type="EMBL" id="CAWUPB010000851">
    <property type="protein sequence ID" value="CAK7326563.1"/>
    <property type="molecule type" value="Genomic_DNA"/>
</dbReference>